<name>A0A162B1Z1_PSEFL</name>
<sequence>MVVSSDLEFLPHTSAADGLSSADLACVTSDDTKKQHDVEMNASAIPWVWMPSLGADTGPPDDRALGAAPGDILLLQTR</sequence>
<accession>A0A162B1Z1</accession>
<proteinExistence type="predicted"/>
<dbReference type="EMBL" id="LUKJ01000002">
    <property type="protein sequence ID" value="KZN20486.1"/>
    <property type="molecule type" value="Genomic_DNA"/>
</dbReference>
<evidence type="ECO:0000313" key="1">
    <source>
        <dbReference type="EMBL" id="KZN20486.1"/>
    </source>
</evidence>
<evidence type="ECO:0000313" key="2">
    <source>
        <dbReference type="Proteomes" id="UP000076489"/>
    </source>
</evidence>
<gene>
    <name evidence="1" type="ORF">A1D17_02795</name>
</gene>
<dbReference type="Proteomes" id="UP000076489">
    <property type="component" value="Unassembled WGS sequence"/>
</dbReference>
<reference evidence="2" key="1">
    <citation type="submission" date="2016-03" db="EMBL/GenBank/DDBJ databases">
        <authorList>
            <person name="Ray J."/>
            <person name="Price M."/>
            <person name="Deutschbauer A."/>
        </authorList>
    </citation>
    <scope>NUCLEOTIDE SEQUENCE [LARGE SCALE GENOMIC DNA]</scope>
    <source>
        <strain evidence="2">FW300-N1B4</strain>
    </source>
</reference>
<dbReference type="AlphaFoldDB" id="A0A162B1Z1"/>
<protein>
    <submittedName>
        <fullName evidence="1">Uncharacterized protein</fullName>
    </submittedName>
</protein>
<comment type="caution">
    <text evidence="1">The sequence shown here is derived from an EMBL/GenBank/DDBJ whole genome shotgun (WGS) entry which is preliminary data.</text>
</comment>
<reference evidence="1 2" key="2">
    <citation type="journal article" date="2018" name="Nature">
        <title>Mutant phenotypes for thousands of bacterial genes of unknown function.</title>
        <authorList>
            <person name="Price M.N."/>
            <person name="Wetmore K.M."/>
            <person name="Waters R.J."/>
            <person name="Callaghan M."/>
            <person name="Ray J."/>
            <person name="Liu H."/>
            <person name="Kuehl J.V."/>
            <person name="Melnyk R.A."/>
            <person name="Lamson J.S."/>
            <person name="Suh Y."/>
            <person name="Carlson H.K."/>
            <person name="Esquivel Z."/>
            <person name="Sadeeshkumar H."/>
            <person name="Chakraborty R."/>
            <person name="Zane G.M."/>
            <person name="Rubin B.E."/>
            <person name="Wall J.D."/>
            <person name="Visel A."/>
            <person name="Bristow J."/>
            <person name="Blow M.J."/>
            <person name="Arkin A.P."/>
            <person name="Deutschbauer A.M."/>
        </authorList>
    </citation>
    <scope>NUCLEOTIDE SEQUENCE [LARGE SCALE GENOMIC DNA]</scope>
    <source>
        <strain evidence="1 2">FW300-N1B4</strain>
    </source>
</reference>
<organism evidence="1 2">
    <name type="scientific">Pseudomonas fluorescens</name>
    <dbReference type="NCBI Taxonomy" id="294"/>
    <lineage>
        <taxon>Bacteria</taxon>
        <taxon>Pseudomonadati</taxon>
        <taxon>Pseudomonadota</taxon>
        <taxon>Gammaproteobacteria</taxon>
        <taxon>Pseudomonadales</taxon>
        <taxon>Pseudomonadaceae</taxon>
        <taxon>Pseudomonas</taxon>
    </lineage>
</organism>